<dbReference type="InterPro" id="IPR058192">
    <property type="entry name" value="WHD_ROQ1-like"/>
</dbReference>
<keyword evidence="1" id="KW-0433">Leucine-rich repeat</keyword>
<dbReference type="InterPro" id="IPR044974">
    <property type="entry name" value="Disease_R_plants"/>
</dbReference>
<name>A0AAP0CAK6_9ASTR</name>
<dbReference type="SUPFAM" id="SSF52540">
    <property type="entry name" value="P-loop containing nucleoside triphosphate hydrolases"/>
    <property type="match status" value="1"/>
</dbReference>
<feature type="domain" description="TIR" evidence="6">
    <location>
        <begin position="21"/>
        <end position="196"/>
    </location>
</feature>
<dbReference type="PROSITE" id="PS50104">
    <property type="entry name" value="TIR"/>
    <property type="match status" value="1"/>
</dbReference>
<dbReference type="InterPro" id="IPR002182">
    <property type="entry name" value="NB-ARC"/>
</dbReference>
<dbReference type="SUPFAM" id="SSF52058">
    <property type="entry name" value="L domain-like"/>
    <property type="match status" value="1"/>
</dbReference>
<dbReference type="InterPro" id="IPR000157">
    <property type="entry name" value="TIR_dom"/>
</dbReference>
<dbReference type="SUPFAM" id="SSF52200">
    <property type="entry name" value="Toll/Interleukin receptor TIR domain"/>
    <property type="match status" value="1"/>
</dbReference>
<evidence type="ECO:0000259" key="6">
    <source>
        <dbReference type="PROSITE" id="PS50104"/>
    </source>
</evidence>
<reference evidence="7 8" key="1">
    <citation type="submission" date="2024-04" db="EMBL/GenBank/DDBJ databases">
        <title>The reference genome of an endangered Asteraceae, Deinandra increscens subsp. villosa, native to the Central Coast of California.</title>
        <authorList>
            <person name="Guilliams M."/>
            <person name="Hasenstab-Lehman K."/>
            <person name="Meyer R."/>
            <person name="Mcevoy S."/>
        </authorList>
    </citation>
    <scope>NUCLEOTIDE SEQUENCE [LARGE SCALE GENOMIC DNA]</scope>
    <source>
        <tissue evidence="7">Leaf</tissue>
    </source>
</reference>
<dbReference type="Gene3D" id="3.40.50.10140">
    <property type="entry name" value="Toll/interleukin-1 receptor homology (TIR) domain"/>
    <property type="match status" value="1"/>
</dbReference>
<dbReference type="InterPro" id="IPR042197">
    <property type="entry name" value="Apaf_helical"/>
</dbReference>
<dbReference type="Proteomes" id="UP001408789">
    <property type="component" value="Unassembled WGS sequence"/>
</dbReference>
<dbReference type="GO" id="GO:0043531">
    <property type="term" value="F:ADP binding"/>
    <property type="evidence" value="ECO:0007669"/>
    <property type="project" value="InterPro"/>
</dbReference>
<dbReference type="InterPro" id="IPR036390">
    <property type="entry name" value="WH_DNA-bd_sf"/>
</dbReference>
<dbReference type="InterPro" id="IPR027417">
    <property type="entry name" value="P-loop_NTPase"/>
</dbReference>
<dbReference type="Pfam" id="PF00931">
    <property type="entry name" value="NB-ARC"/>
    <property type="match status" value="1"/>
</dbReference>
<evidence type="ECO:0000256" key="4">
    <source>
        <dbReference type="ARBA" id="ARBA00023027"/>
    </source>
</evidence>
<dbReference type="InterPro" id="IPR032675">
    <property type="entry name" value="LRR_dom_sf"/>
</dbReference>
<dbReference type="SMART" id="SM00255">
    <property type="entry name" value="TIR"/>
    <property type="match status" value="1"/>
</dbReference>
<dbReference type="PANTHER" id="PTHR11017">
    <property type="entry name" value="LEUCINE-RICH REPEAT-CONTAINING PROTEIN"/>
    <property type="match status" value="1"/>
</dbReference>
<dbReference type="AlphaFoldDB" id="A0AAP0CAK6"/>
<dbReference type="Pfam" id="PF23282">
    <property type="entry name" value="WHD_ROQ1"/>
    <property type="match status" value="1"/>
</dbReference>
<evidence type="ECO:0000313" key="7">
    <source>
        <dbReference type="EMBL" id="KAK9053314.1"/>
    </source>
</evidence>
<dbReference type="InterPro" id="IPR035897">
    <property type="entry name" value="Toll_tir_struct_dom_sf"/>
</dbReference>
<evidence type="ECO:0000256" key="5">
    <source>
        <dbReference type="SAM" id="MobiDB-lite"/>
    </source>
</evidence>
<keyword evidence="4" id="KW-0520">NAD</keyword>
<evidence type="ECO:0000313" key="8">
    <source>
        <dbReference type="Proteomes" id="UP001408789"/>
    </source>
</evidence>
<dbReference type="SUPFAM" id="SSF46785">
    <property type="entry name" value="Winged helix' DNA-binding domain"/>
    <property type="match status" value="1"/>
</dbReference>
<keyword evidence="2" id="KW-0677">Repeat</keyword>
<comment type="caution">
    <text evidence="7">The sequence shown here is derived from an EMBL/GenBank/DDBJ whole genome shotgun (WGS) entry which is preliminary data.</text>
</comment>
<proteinExistence type="predicted"/>
<feature type="region of interest" description="Disordered" evidence="5">
    <location>
        <begin position="129"/>
        <end position="149"/>
    </location>
</feature>
<accession>A0AAP0CAK6</accession>
<protein>
    <recommendedName>
        <fullName evidence="6">TIR domain-containing protein</fullName>
    </recommendedName>
</protein>
<dbReference type="Gene3D" id="1.10.8.430">
    <property type="entry name" value="Helical domain of apoptotic protease-activating factors"/>
    <property type="match status" value="1"/>
</dbReference>
<organism evidence="7 8">
    <name type="scientific">Deinandra increscens subsp. villosa</name>
    <dbReference type="NCBI Taxonomy" id="3103831"/>
    <lineage>
        <taxon>Eukaryota</taxon>
        <taxon>Viridiplantae</taxon>
        <taxon>Streptophyta</taxon>
        <taxon>Embryophyta</taxon>
        <taxon>Tracheophyta</taxon>
        <taxon>Spermatophyta</taxon>
        <taxon>Magnoliopsida</taxon>
        <taxon>eudicotyledons</taxon>
        <taxon>Gunneridae</taxon>
        <taxon>Pentapetalae</taxon>
        <taxon>asterids</taxon>
        <taxon>campanulids</taxon>
        <taxon>Asterales</taxon>
        <taxon>Asteraceae</taxon>
        <taxon>Asteroideae</taxon>
        <taxon>Heliantheae alliance</taxon>
        <taxon>Madieae</taxon>
        <taxon>Madiinae</taxon>
        <taxon>Deinandra</taxon>
    </lineage>
</organism>
<gene>
    <name evidence="7" type="ORF">SSX86_029947</name>
</gene>
<dbReference type="Gene3D" id="3.80.10.10">
    <property type="entry name" value="Ribonuclease Inhibitor"/>
    <property type="match status" value="2"/>
</dbReference>
<sequence length="1164" mass="132285">MVVFGELLPGSSSSTHDHNHHIYDVFLSFRGADTRNGFTDHLYNALLDAGFITFLDEEKIETGEPLKPELESAIRSSRASIIVLSKNYASSTWCLEELVLILDRNRNFNQIIIPIFYDVEPTDVRKQQSSFGEATAKHKQRLETETDAKKRSELAQKMESWKLALTEVANLKGKNANGRKETELINEVVTDIHRRLGVLLSNNLPLLVGVGRHIKSISSWLTDESCPTTHILTIVGMGGIGKTSLARYVFGLHSSKFHKSSFIEGVNTRCKENFNGLLELQKQLHGNISKKIPLHANDVSVYTSKIENVLARKKVFIVLDDIGSLKQLDALLGQKHLHSESKVLITTKDASLTERCGLFDSQVQPKLTKVLLDGLCEIDSLELLCIHAFKSQKPKEGYKEVSQKLAKYCDGHPLALEVLGRSLHKRDVVYWEEYIKRLKKEPYSNINNTLKMSFDTLPFESDKELFKHIACFFVGINRDLTETVLNACDINTSSGITNLVDRCLLSIRWNNELMMHQLVQEMGRYLVRQESPNKPRERSRLWCHEDSFKVLENKEGTDNIIVLAIDMRMLEKEKLNGSLELKTDALIKMDSLTLLHLNYVKISGSYKNISKQLRWLCMHGFHSDSMPTDLPMENLVALDMSHSNIKSFGMVSSITLTGSCSDNKKLLGSLKILDLGFCEQLCSLGGFGELPALEMLIVRNCISLIEVCESVEQCDDLVHFDLSYCYKLKMVPTSIGKLKKVKTLLLDGCNPFPSQINKGDTKSLYFRINSQNTSCVIPSDLKFFTISLPRSLVRLSLANNNLSNESFSMDFSYLSMLEYLSLNNNPIVSMPSCVRTLPRLQRLYMDECKMLTSVEHPPCTLRILVVHVYSNNLPSKRGHNNFLRKVKFDTDMSPLFLAGVEELPGSPFEIDGMVKIEALADVEEKILHSLGWTNLEFIKEGRLEAFTNSESTECQTQMYYEFGIFSTIYKGWRMPDWISQKSNGSSISFTIPSSPKKLQRLNSCCVETTNSSFTIPSSYYYFELPIIRISNITTNHTWIYEHYIEYAKSHKSDCLSFLSHWMFGENEMKDGDHITITIEQRCGVQCTKECGISVVYDEDGKNEEEEDVLGYYKSWNHIIGGDLSFFQSTTGEYFLNKTRFYRSLPHYNILGTASIDNDAIHKGR</sequence>
<dbReference type="GO" id="GO:0006952">
    <property type="term" value="P:defense response"/>
    <property type="evidence" value="ECO:0007669"/>
    <property type="project" value="UniProtKB-KW"/>
</dbReference>
<dbReference type="GO" id="GO:0007165">
    <property type="term" value="P:signal transduction"/>
    <property type="evidence" value="ECO:0007669"/>
    <property type="project" value="InterPro"/>
</dbReference>
<evidence type="ECO:0000256" key="2">
    <source>
        <dbReference type="ARBA" id="ARBA00022737"/>
    </source>
</evidence>
<dbReference type="PANTHER" id="PTHR11017:SF313">
    <property type="entry name" value="TIR DOMAIN, P-LOOP CONTAINING NUCLEOSIDE TRIPHOSPHATE HYDROLASE"/>
    <property type="match status" value="1"/>
</dbReference>
<dbReference type="PRINTS" id="PR00364">
    <property type="entry name" value="DISEASERSIST"/>
</dbReference>
<evidence type="ECO:0000256" key="1">
    <source>
        <dbReference type="ARBA" id="ARBA00022614"/>
    </source>
</evidence>
<keyword evidence="8" id="KW-1185">Reference proteome</keyword>
<dbReference type="Gene3D" id="3.40.50.300">
    <property type="entry name" value="P-loop containing nucleotide triphosphate hydrolases"/>
    <property type="match status" value="1"/>
</dbReference>
<dbReference type="EMBL" id="JBCNJP010000027">
    <property type="protein sequence ID" value="KAK9053314.1"/>
    <property type="molecule type" value="Genomic_DNA"/>
</dbReference>
<evidence type="ECO:0000256" key="3">
    <source>
        <dbReference type="ARBA" id="ARBA00022821"/>
    </source>
</evidence>
<dbReference type="Pfam" id="PF01582">
    <property type="entry name" value="TIR"/>
    <property type="match status" value="1"/>
</dbReference>
<dbReference type="FunFam" id="3.40.50.10140:FF:000007">
    <property type="entry name" value="Disease resistance protein (TIR-NBS-LRR class)"/>
    <property type="match status" value="1"/>
</dbReference>
<keyword evidence="3" id="KW-0611">Plant defense</keyword>